<evidence type="ECO:0000259" key="9">
    <source>
        <dbReference type="PROSITE" id="PS50112"/>
    </source>
</evidence>
<sequence>MSAVGESPLDPATPESRKRKGSPCDTSGQSLEKRRRELECRYIEELAELLSSNMGDIASLSVKPDKCHILKSTVDQIQQIKRREQEKAALLSPDDEVQKSDISSSSQGVVEKEALGPMLLEALDGFFFVVNREGRIVFVSENVTSYLGYTQEELMTSSVYSILHVGDHNEFVRNLLPKSLVNGVMWPQEPARRNSHTFNCRMLKRPPDEMDSENQEARQQYEIMQCFTVSQPRTMQEEGDDLQSCLICIACRIPRTQPVSTESFITKQDPTGKIISIETSALRATGRPGWEDLVRKCIYAFFQPQGKEPSHAKKLLQEVMTHGTAISPLYHFTLSDGTPLSAQTRCKFCCPPNPDVQPFIMGIHTIDREHNTASSQENTNPSLPLTLDSLAQTPSRSPTLPPSSNLTQGSSLATPGLHPNNSNASSHGLNSATPTGYLTPSRTCPQQVNSPSPLSSPLTATPTSFMSPRMPRASPGLGGSPRVPGNPFSPSTPGLHSPAGALSSGGNLSGQQSAGDSNSSGGSTGSFSLSSPLPQRQASTPTSSSTRPQMAKTQEGVEGGGEDSVKVPLPSASQLGNPRLNQLLDSNGTGVESNNNSIHCTSTPHPPNPPSAPQCPASHSTLTERHKILHRLLQDSSPNDTSATTEEGMNKNEVEIKKEPPTSPALTSAPPRSSSREPQDHQLLRFLLDTDEKDLGDLPPPSALSLKTVRVKVEKKNSRDGAACTGSTLAAGGASKAAGASSNSACISPKSSPVGENRRNSRKDSRDSTMSSGPVDLDPLTQLLPGLRGTSGARQGSEDSTTPGGGLQLQSPNPQSQPPAQLQSPVPQLQSPLSQPQSLSHMQSPSPQLHSPSPQLKLQSPTQLQPGEAGTPRNVNVKREPPGTPNRGLGDGGPPSGCSIQSQSSFDFCSPPTPSQTQTQAQEDPFQTTKDSSPFQETEVINLFSSNTGLTKMDVGDSQFQPLSLSDTLSFDSLGNPVQAPLASPQEQCVPCTLDEVLGPPTTPEGRNDEKALLEQLVSFLSGTDESELAELDKALGIDKLVQGGCFDPLPQNFSTQQPTATPVSLDPKPPTYTSQFTPAPQAQFPPEVATVGQQGLGFGAPRGAFPGGTAGMGLRPGMTRPQGMGPQLRLPPNQLRLQLQQRLQGPQQLQNRMAGMNQFPTGAQHANMGIRQGVQQPQMPSQQPPLNAQMLAQRQRELYSIQHRQRQLFQQKVMLMRQNMASAPTGAVGPIGTVRAPKGPATTPQQQQQQQQQQQFNFPPGYNPMTGNSPTSPSHFSPMSGGPLDSKLPGRVPVNNQTLMSGVQGQFNSTVNSSLPQGLFQQFVGSAMVQQDPPFPPEMSPTSPLLSPQNSTSQSPLLQQAAPLGYQSPDMKNWQQTSMSSNSLFSQSGQSAGQNFGQQGVYNNMSITVSMAGGSGGVGTLPPMGQQVGMSNSNLSNVGPVCSDQQVQQVQVFADVQCTVNLVGSDSYLNQGSIGAAASPKGPGPQGPQNNQAQQKSLLQQLLTE</sequence>
<dbReference type="Pfam" id="PF08815">
    <property type="entry name" value="Nuc_rec_co-act"/>
    <property type="match status" value="1"/>
</dbReference>
<feature type="compositionally biased region" description="Low complexity" evidence="8">
    <location>
        <begin position="393"/>
        <end position="407"/>
    </location>
</feature>
<keyword evidence="5" id="KW-0010">Activator</keyword>
<feature type="compositionally biased region" description="Pro residues" evidence="8">
    <location>
        <begin position="604"/>
        <end position="613"/>
    </location>
</feature>
<feature type="compositionally biased region" description="Basic and acidic residues" evidence="8">
    <location>
        <begin position="756"/>
        <end position="767"/>
    </location>
</feature>
<feature type="compositionally biased region" description="Low complexity" evidence="8">
    <location>
        <begin position="664"/>
        <end position="673"/>
    </location>
</feature>
<evidence type="ECO:0000313" key="12">
    <source>
        <dbReference type="Proteomes" id="UP000265040"/>
    </source>
</evidence>
<evidence type="ECO:0000256" key="2">
    <source>
        <dbReference type="ARBA" id="ARBA00009933"/>
    </source>
</evidence>
<feature type="region of interest" description="Disordered" evidence="8">
    <location>
        <begin position="715"/>
        <end position="935"/>
    </location>
</feature>
<dbReference type="InterPro" id="IPR017426">
    <property type="entry name" value="Nuclear_rcpt_coactivator"/>
</dbReference>
<dbReference type="InterPro" id="IPR000014">
    <property type="entry name" value="PAS"/>
</dbReference>
<feature type="region of interest" description="Disordered" evidence="8">
    <location>
        <begin position="1473"/>
        <end position="1506"/>
    </location>
</feature>
<dbReference type="Gene3D" id="3.30.450.20">
    <property type="entry name" value="PAS domain"/>
    <property type="match status" value="2"/>
</dbReference>
<feature type="compositionally biased region" description="Polar residues" evidence="8">
    <location>
        <begin position="372"/>
        <end position="383"/>
    </location>
</feature>
<protein>
    <recommendedName>
        <fullName evidence="13">Nuclear receptor coactivator 1</fullName>
    </recommendedName>
</protein>
<dbReference type="GO" id="GO:0003713">
    <property type="term" value="F:transcription coactivator activity"/>
    <property type="evidence" value="ECO:0007669"/>
    <property type="project" value="InterPro"/>
</dbReference>
<dbReference type="GO" id="GO:0005634">
    <property type="term" value="C:nucleus"/>
    <property type="evidence" value="ECO:0007669"/>
    <property type="project" value="UniProtKB-SubCell"/>
</dbReference>
<dbReference type="Gene3D" id="6.10.140.410">
    <property type="match status" value="1"/>
</dbReference>
<dbReference type="GO" id="GO:0016922">
    <property type="term" value="F:nuclear receptor binding"/>
    <property type="evidence" value="ECO:0007669"/>
    <property type="project" value="InterPro"/>
</dbReference>
<feature type="compositionally biased region" description="Low complexity" evidence="8">
    <location>
        <begin position="497"/>
        <end position="531"/>
    </location>
</feature>
<dbReference type="Pfam" id="PF23172">
    <property type="entry name" value="bHLH_NCOA"/>
    <property type="match status" value="1"/>
</dbReference>
<feature type="compositionally biased region" description="Polar residues" evidence="8">
    <location>
        <begin position="921"/>
        <end position="935"/>
    </location>
</feature>
<keyword evidence="3" id="KW-0677">Repeat</keyword>
<proteinExistence type="inferred from homology"/>
<dbReference type="RefSeq" id="XP_026196828.1">
    <property type="nucleotide sequence ID" value="XM_026341043.1"/>
</dbReference>
<dbReference type="OMA" id="SRTCPQQ"/>
<dbReference type="STRING" id="64144.ENSATEP00000027723"/>
<feature type="region of interest" description="Disordered" evidence="8">
    <location>
        <begin position="1"/>
        <end position="32"/>
    </location>
</feature>
<dbReference type="SUPFAM" id="SSF69125">
    <property type="entry name" value="Nuclear receptor coactivator interlocking domain"/>
    <property type="match status" value="1"/>
</dbReference>
<feature type="compositionally biased region" description="Polar residues" evidence="8">
    <location>
        <begin position="792"/>
        <end position="802"/>
    </location>
</feature>
<dbReference type="Gene3D" id="4.10.280.10">
    <property type="entry name" value="Helix-loop-helix DNA-binding domain"/>
    <property type="match status" value="1"/>
</dbReference>
<feature type="region of interest" description="Disordered" evidence="8">
    <location>
        <begin position="371"/>
        <end position="679"/>
    </location>
</feature>
<evidence type="ECO:0000313" key="11">
    <source>
        <dbReference type="Ensembl" id="ENSATEP00000027723.1"/>
    </source>
</evidence>
<evidence type="ECO:0000256" key="7">
    <source>
        <dbReference type="ARBA" id="ARBA00023242"/>
    </source>
</evidence>
<dbReference type="SUPFAM" id="SSF47459">
    <property type="entry name" value="HLH, helix-loop-helix DNA-binding domain"/>
    <property type="match status" value="1"/>
</dbReference>
<gene>
    <name evidence="11" type="primary">NCOA1</name>
</gene>
<dbReference type="CDD" id="cd00130">
    <property type="entry name" value="PAS"/>
    <property type="match status" value="1"/>
</dbReference>
<dbReference type="FunFam" id="3.30.450.20:FF:000007">
    <property type="entry name" value="Nuclear receptor coactivator"/>
    <property type="match status" value="1"/>
</dbReference>
<keyword evidence="4" id="KW-0805">Transcription regulation</keyword>
<dbReference type="Proteomes" id="UP000265040">
    <property type="component" value="Chromosome 24"/>
</dbReference>
<evidence type="ECO:0000259" key="10">
    <source>
        <dbReference type="PROSITE" id="PS50888"/>
    </source>
</evidence>
<dbReference type="NCBIfam" id="TIGR00229">
    <property type="entry name" value="sensory_box"/>
    <property type="match status" value="1"/>
</dbReference>
<evidence type="ECO:0000256" key="5">
    <source>
        <dbReference type="ARBA" id="ARBA00023159"/>
    </source>
</evidence>
<feature type="compositionally biased region" description="Polar residues" evidence="8">
    <location>
        <begin position="408"/>
        <end position="449"/>
    </location>
</feature>
<keyword evidence="12" id="KW-1185">Reference proteome</keyword>
<feature type="compositionally biased region" description="Low complexity" evidence="8">
    <location>
        <begin position="1246"/>
        <end position="1256"/>
    </location>
</feature>
<dbReference type="SMART" id="SM00091">
    <property type="entry name" value="PAS"/>
    <property type="match status" value="1"/>
</dbReference>
<feature type="compositionally biased region" description="Low complexity" evidence="8">
    <location>
        <begin position="808"/>
        <end position="866"/>
    </location>
</feature>
<dbReference type="Ensembl" id="ENSATET00000028161.3">
    <property type="protein sequence ID" value="ENSATEP00000027723.1"/>
    <property type="gene ID" value="ENSATEG00000019169.3"/>
</dbReference>
<reference evidence="11" key="2">
    <citation type="submission" date="2025-08" db="UniProtKB">
        <authorList>
            <consortium name="Ensembl"/>
        </authorList>
    </citation>
    <scope>IDENTIFICATION</scope>
</reference>
<dbReference type="PANTHER" id="PTHR10684">
    <property type="entry name" value="NUCLEAR RECEPTOR COACTIVATOR"/>
    <property type="match status" value="1"/>
</dbReference>
<dbReference type="GeneTree" id="ENSGT00950000183021"/>
<dbReference type="GeneID" id="113149150"/>
<organism evidence="11 12">
    <name type="scientific">Anabas testudineus</name>
    <name type="common">Climbing perch</name>
    <name type="synonym">Anthias testudineus</name>
    <dbReference type="NCBI Taxonomy" id="64144"/>
    <lineage>
        <taxon>Eukaryota</taxon>
        <taxon>Metazoa</taxon>
        <taxon>Chordata</taxon>
        <taxon>Craniata</taxon>
        <taxon>Vertebrata</taxon>
        <taxon>Euteleostomi</taxon>
        <taxon>Actinopterygii</taxon>
        <taxon>Neopterygii</taxon>
        <taxon>Teleostei</taxon>
        <taxon>Neoteleostei</taxon>
        <taxon>Acanthomorphata</taxon>
        <taxon>Anabantaria</taxon>
        <taxon>Anabantiformes</taxon>
        <taxon>Anabantoidei</taxon>
        <taxon>Anabantidae</taxon>
        <taxon>Anabas</taxon>
    </lineage>
</organism>
<evidence type="ECO:0000256" key="6">
    <source>
        <dbReference type="ARBA" id="ARBA00023163"/>
    </source>
</evidence>
<dbReference type="InterPro" id="IPR013767">
    <property type="entry name" value="PAS_fold"/>
</dbReference>
<dbReference type="InterPro" id="IPR056193">
    <property type="entry name" value="bHLH_NCOA1-3"/>
</dbReference>
<comment type="similarity">
    <text evidence="2">Belongs to the SRC/p160 nuclear receptor coactivator family.</text>
</comment>
<feature type="region of interest" description="Disordered" evidence="8">
    <location>
        <begin position="1331"/>
        <end position="1355"/>
    </location>
</feature>
<evidence type="ECO:0000256" key="4">
    <source>
        <dbReference type="ARBA" id="ARBA00023015"/>
    </source>
</evidence>
<dbReference type="SMART" id="SM00353">
    <property type="entry name" value="HLH"/>
    <property type="match status" value="1"/>
</dbReference>
<comment type="subcellular location">
    <subcellularLocation>
        <location evidence="1">Nucleus</location>
    </subcellularLocation>
</comment>
<reference evidence="11" key="3">
    <citation type="submission" date="2025-09" db="UniProtKB">
        <authorList>
            <consortium name="Ensembl"/>
        </authorList>
    </citation>
    <scope>IDENTIFICATION</scope>
</reference>
<dbReference type="InterPro" id="IPR035965">
    <property type="entry name" value="PAS-like_dom_sf"/>
</dbReference>
<feature type="domain" description="PAS" evidence="9">
    <location>
        <begin position="112"/>
        <end position="183"/>
    </location>
</feature>
<feature type="region of interest" description="Disordered" evidence="8">
    <location>
        <begin position="1225"/>
        <end position="1294"/>
    </location>
</feature>
<feature type="compositionally biased region" description="Low complexity" evidence="8">
    <location>
        <begin position="721"/>
        <end position="745"/>
    </location>
</feature>
<feature type="compositionally biased region" description="Low complexity" evidence="8">
    <location>
        <begin position="450"/>
        <end position="464"/>
    </location>
</feature>
<evidence type="ECO:0000256" key="8">
    <source>
        <dbReference type="SAM" id="MobiDB-lite"/>
    </source>
</evidence>
<accession>A0A3Q1JBH5</accession>
<dbReference type="FunFam" id="4.10.280.10:FF:000008">
    <property type="entry name" value="Nuclear receptor coactivator"/>
    <property type="match status" value="1"/>
</dbReference>
<name>A0A3Q1JBH5_ANATE</name>
<dbReference type="PANTHER" id="PTHR10684:SF1">
    <property type="entry name" value="NUCLEAR RECEPTOR COACTIVATOR 1"/>
    <property type="match status" value="1"/>
</dbReference>
<feature type="compositionally biased region" description="Polar residues" evidence="8">
    <location>
        <begin position="634"/>
        <end position="647"/>
    </location>
</feature>
<dbReference type="PROSITE" id="PS50112">
    <property type="entry name" value="PAS"/>
    <property type="match status" value="1"/>
</dbReference>
<feature type="domain" description="BHLH" evidence="10">
    <location>
        <begin position="23"/>
        <end position="80"/>
    </location>
</feature>
<keyword evidence="7" id="KW-0539">Nucleus</keyword>
<dbReference type="PROSITE" id="PS50888">
    <property type="entry name" value="BHLH"/>
    <property type="match status" value="1"/>
</dbReference>
<dbReference type="RefSeq" id="XP_026196827.1">
    <property type="nucleotide sequence ID" value="XM_026341042.1"/>
</dbReference>
<dbReference type="InterPro" id="IPR036638">
    <property type="entry name" value="HLH_DNA-bd_sf"/>
</dbReference>
<feature type="compositionally biased region" description="Basic and acidic residues" evidence="8">
    <location>
        <begin position="648"/>
        <end position="660"/>
    </location>
</feature>
<dbReference type="SUPFAM" id="SSF55785">
    <property type="entry name" value="PYP-like sensor domain (PAS domain)"/>
    <property type="match status" value="2"/>
</dbReference>
<dbReference type="InterPro" id="IPR011598">
    <property type="entry name" value="bHLH_dom"/>
</dbReference>
<dbReference type="Pfam" id="PF08832">
    <property type="entry name" value="SRC-1"/>
    <property type="match status" value="1"/>
</dbReference>
<dbReference type="OrthoDB" id="10035882at2759"/>
<dbReference type="InterPro" id="IPR010011">
    <property type="entry name" value="NCO_DUF1518"/>
</dbReference>
<evidence type="ECO:0000256" key="1">
    <source>
        <dbReference type="ARBA" id="ARBA00004123"/>
    </source>
</evidence>
<dbReference type="InterPro" id="IPR037077">
    <property type="entry name" value="Nuc_rcpt_coact_Ncoa_int_sf"/>
</dbReference>
<feature type="compositionally biased region" description="Polar residues" evidence="8">
    <location>
        <begin position="1346"/>
        <end position="1355"/>
    </location>
</feature>
<evidence type="ECO:0008006" key="13">
    <source>
        <dbReference type="Google" id="ProtNLM"/>
    </source>
</evidence>
<dbReference type="InterPro" id="IPR014920">
    <property type="entry name" value="Nuc_rcpt_coact_Ncoa-typ"/>
</dbReference>
<dbReference type="InterPro" id="IPR028819">
    <property type="entry name" value="NCOA1_bHLH"/>
</dbReference>
<dbReference type="GO" id="GO:0045944">
    <property type="term" value="P:positive regulation of transcription by RNA polymerase II"/>
    <property type="evidence" value="ECO:0007669"/>
    <property type="project" value="TreeGrafter"/>
</dbReference>
<dbReference type="SMART" id="SM01151">
    <property type="entry name" value="DUF1518"/>
    <property type="match status" value="1"/>
</dbReference>
<feature type="compositionally biased region" description="Polar residues" evidence="8">
    <location>
        <begin position="1266"/>
        <end position="1278"/>
    </location>
</feature>
<feature type="compositionally biased region" description="Low complexity" evidence="8">
    <location>
        <begin position="1476"/>
        <end position="1506"/>
    </location>
</feature>
<keyword evidence="6" id="KW-0804">Transcription</keyword>
<dbReference type="InterPro" id="IPR009110">
    <property type="entry name" value="Nuc_rcpt_coact"/>
</dbReference>
<dbReference type="InterPro" id="IPR014935">
    <property type="entry name" value="SRC/p160_LXXLL"/>
</dbReference>
<feature type="compositionally biased region" description="Polar residues" evidence="8">
    <location>
        <begin position="898"/>
        <end position="907"/>
    </location>
</feature>
<feature type="compositionally biased region" description="Polar residues" evidence="8">
    <location>
        <begin position="532"/>
        <end position="552"/>
    </location>
</feature>
<dbReference type="GO" id="GO:0032870">
    <property type="term" value="P:cellular response to hormone stimulus"/>
    <property type="evidence" value="ECO:0007669"/>
    <property type="project" value="TreeGrafter"/>
</dbReference>
<dbReference type="RefSeq" id="XP_026196829.1">
    <property type="nucleotide sequence ID" value="XM_026341044.1"/>
</dbReference>
<dbReference type="InParanoid" id="A0A3Q1JBH5"/>
<feature type="compositionally biased region" description="Polar residues" evidence="8">
    <location>
        <begin position="571"/>
        <end position="598"/>
    </location>
</feature>
<dbReference type="GO" id="GO:0046983">
    <property type="term" value="F:protein dimerization activity"/>
    <property type="evidence" value="ECO:0007669"/>
    <property type="project" value="InterPro"/>
</dbReference>
<evidence type="ECO:0000256" key="3">
    <source>
        <dbReference type="ARBA" id="ARBA00022737"/>
    </source>
</evidence>
<dbReference type="Pfam" id="PF14598">
    <property type="entry name" value="PAS_11"/>
    <property type="match status" value="1"/>
</dbReference>
<reference evidence="11" key="1">
    <citation type="submission" date="2021-04" db="EMBL/GenBank/DDBJ databases">
        <authorList>
            <consortium name="Wellcome Sanger Institute Data Sharing"/>
        </authorList>
    </citation>
    <scope>NUCLEOTIDE SEQUENCE [LARGE SCALE GENOMIC DNA]</scope>
</reference>
<feature type="region of interest" description="Disordered" evidence="8">
    <location>
        <begin position="88"/>
        <end position="107"/>
    </location>
</feature>
<dbReference type="CDD" id="cd18948">
    <property type="entry name" value="bHLH-PAS_NCoA1_SRC1"/>
    <property type="match status" value="1"/>
</dbReference>
<dbReference type="Pfam" id="PF00989">
    <property type="entry name" value="PAS"/>
    <property type="match status" value="1"/>
</dbReference>